<organism evidence="2 3">
    <name type="scientific">Dreissena polymorpha</name>
    <name type="common">Zebra mussel</name>
    <name type="synonym">Mytilus polymorpha</name>
    <dbReference type="NCBI Taxonomy" id="45954"/>
    <lineage>
        <taxon>Eukaryota</taxon>
        <taxon>Metazoa</taxon>
        <taxon>Spiralia</taxon>
        <taxon>Lophotrochozoa</taxon>
        <taxon>Mollusca</taxon>
        <taxon>Bivalvia</taxon>
        <taxon>Autobranchia</taxon>
        <taxon>Heteroconchia</taxon>
        <taxon>Euheterodonta</taxon>
        <taxon>Imparidentia</taxon>
        <taxon>Neoheterodontei</taxon>
        <taxon>Myida</taxon>
        <taxon>Dreissenoidea</taxon>
        <taxon>Dreissenidae</taxon>
        <taxon>Dreissena</taxon>
    </lineage>
</organism>
<sequence>MRDTEIAILKCQEGRSTNTRSWHPFWACSARRPLSVKPLSAMMPLSVMVRIKTHRSHGSWRALRLIDPLSVLMQPLSVVMSIMPLSVMIKPLSVIMQMFTLRPVASFDVAVPVSVMSLSVMPLSVITVSVMMKPLSSLLYMKTHRLYMYPLLALLSFMACMKTNRCRNSWMHPLSARVCMFTHRLYMKTHRFITRINSPPPGSQVFQQTGTIFFHDDWKINVTWRVKNAPPSGRNVFQPAASFFKLVQDIETTLLTKFHEDRTMNVASRVFTMKNAPPSGSNIIKTNLLTKFNEDRTTNVASRVKKCPAPWRPCFSPNRSKF</sequence>
<evidence type="ECO:0000256" key="1">
    <source>
        <dbReference type="SAM" id="Phobius"/>
    </source>
</evidence>
<proteinExistence type="predicted"/>
<name>A0A9D4L414_DREPO</name>
<comment type="caution">
    <text evidence="2">The sequence shown here is derived from an EMBL/GenBank/DDBJ whole genome shotgun (WGS) entry which is preliminary data.</text>
</comment>
<dbReference type="EMBL" id="JAIWYP010000003">
    <property type="protein sequence ID" value="KAH3850091.1"/>
    <property type="molecule type" value="Genomic_DNA"/>
</dbReference>
<reference evidence="2" key="2">
    <citation type="submission" date="2020-11" db="EMBL/GenBank/DDBJ databases">
        <authorList>
            <person name="McCartney M.A."/>
            <person name="Auch B."/>
            <person name="Kono T."/>
            <person name="Mallez S."/>
            <person name="Becker A."/>
            <person name="Gohl D.M."/>
            <person name="Silverstein K.A.T."/>
            <person name="Koren S."/>
            <person name="Bechman K.B."/>
            <person name="Herman A."/>
            <person name="Abrahante J.E."/>
            <person name="Garbe J."/>
        </authorList>
    </citation>
    <scope>NUCLEOTIDE SEQUENCE</scope>
    <source>
        <strain evidence="2">Duluth1</strain>
        <tissue evidence="2">Whole animal</tissue>
    </source>
</reference>
<feature type="transmembrane region" description="Helical" evidence="1">
    <location>
        <begin position="144"/>
        <end position="161"/>
    </location>
</feature>
<keyword evidence="1" id="KW-0812">Transmembrane</keyword>
<feature type="transmembrane region" description="Helical" evidence="1">
    <location>
        <begin position="109"/>
        <end position="132"/>
    </location>
</feature>
<keyword evidence="1" id="KW-0472">Membrane</keyword>
<gene>
    <name evidence="2" type="ORF">DPMN_092497</name>
</gene>
<dbReference type="Proteomes" id="UP000828390">
    <property type="component" value="Unassembled WGS sequence"/>
</dbReference>
<keyword evidence="1" id="KW-1133">Transmembrane helix</keyword>
<dbReference type="AlphaFoldDB" id="A0A9D4L414"/>
<protein>
    <submittedName>
        <fullName evidence="2">Uncharacterized protein</fullName>
    </submittedName>
</protein>
<accession>A0A9D4L414</accession>
<keyword evidence="3" id="KW-1185">Reference proteome</keyword>
<evidence type="ECO:0000313" key="2">
    <source>
        <dbReference type="EMBL" id="KAH3850091.1"/>
    </source>
</evidence>
<evidence type="ECO:0000313" key="3">
    <source>
        <dbReference type="Proteomes" id="UP000828390"/>
    </source>
</evidence>
<reference evidence="2" key="1">
    <citation type="journal article" date="2019" name="bioRxiv">
        <title>The Genome of the Zebra Mussel, Dreissena polymorpha: A Resource for Invasive Species Research.</title>
        <authorList>
            <person name="McCartney M.A."/>
            <person name="Auch B."/>
            <person name="Kono T."/>
            <person name="Mallez S."/>
            <person name="Zhang Y."/>
            <person name="Obille A."/>
            <person name="Becker A."/>
            <person name="Abrahante J.E."/>
            <person name="Garbe J."/>
            <person name="Badalamenti J.P."/>
            <person name="Herman A."/>
            <person name="Mangelson H."/>
            <person name="Liachko I."/>
            <person name="Sullivan S."/>
            <person name="Sone E.D."/>
            <person name="Koren S."/>
            <person name="Silverstein K.A.T."/>
            <person name="Beckman K.B."/>
            <person name="Gohl D.M."/>
        </authorList>
    </citation>
    <scope>NUCLEOTIDE SEQUENCE</scope>
    <source>
        <strain evidence="2">Duluth1</strain>
        <tissue evidence="2">Whole animal</tissue>
    </source>
</reference>